<reference evidence="7 8" key="1">
    <citation type="submission" date="2015-01" db="EMBL/GenBank/DDBJ databases">
        <title>Evolution of Trichinella species and genotypes.</title>
        <authorList>
            <person name="Korhonen P.K."/>
            <person name="Edoardo P."/>
            <person name="Giuseppe L.R."/>
            <person name="Gasser R.B."/>
        </authorList>
    </citation>
    <scope>NUCLEOTIDE SEQUENCE [LARGE SCALE GENOMIC DNA]</scope>
    <source>
        <strain evidence="7">ISS417</strain>
    </source>
</reference>
<dbReference type="GO" id="GO:0008537">
    <property type="term" value="C:proteasome activator complex"/>
    <property type="evidence" value="ECO:0007669"/>
    <property type="project" value="InterPro"/>
</dbReference>
<dbReference type="Pfam" id="PF02252">
    <property type="entry name" value="PA28_C"/>
    <property type="match status" value="1"/>
</dbReference>
<comment type="caution">
    <text evidence="7">The sequence shown here is derived from an EMBL/GenBank/DDBJ whole genome shotgun (WGS) entry which is preliminary data.</text>
</comment>
<feature type="domain" description="Atos-like conserved" evidence="6">
    <location>
        <begin position="685"/>
        <end position="753"/>
    </location>
</feature>
<proteinExistence type="inferred from homology"/>
<dbReference type="InterPro" id="IPR003185">
    <property type="entry name" value="Proteasome_activ_PA28_N"/>
</dbReference>
<comment type="similarity">
    <text evidence="3">Belongs to the ATOS family.</text>
</comment>
<keyword evidence="2" id="KW-0647">Proteasome</keyword>
<comment type="similarity">
    <text evidence="1">Belongs to the PA28 family.</text>
</comment>
<dbReference type="Gene3D" id="1.20.120.180">
    <property type="entry name" value="Proteasome activator pa28, C-terminal domain"/>
    <property type="match status" value="1"/>
</dbReference>
<feature type="region of interest" description="Disordered" evidence="5">
    <location>
        <begin position="537"/>
        <end position="571"/>
    </location>
</feature>
<dbReference type="OrthoDB" id="8625101at2759"/>
<dbReference type="InterPro" id="IPR025261">
    <property type="entry name" value="Atos-like_cons_dom"/>
</dbReference>
<accession>A0A0V0TXC8</accession>
<dbReference type="Pfam" id="PF02251">
    <property type="entry name" value="PA28_N"/>
    <property type="match status" value="1"/>
</dbReference>
<evidence type="ECO:0000313" key="8">
    <source>
        <dbReference type="Proteomes" id="UP000055048"/>
    </source>
</evidence>
<dbReference type="EMBL" id="JYDJ01000125">
    <property type="protein sequence ID" value="KRX43191.1"/>
    <property type="molecule type" value="Genomic_DNA"/>
</dbReference>
<dbReference type="InterPro" id="IPR051506">
    <property type="entry name" value="ATOS_Transcription_Regulators"/>
</dbReference>
<dbReference type="InterPro" id="IPR033473">
    <property type="entry name" value="Atos-like_C"/>
</dbReference>
<dbReference type="PANTHER" id="PTHR13199:SF11">
    <property type="entry name" value="PROTEIN ATOSSA"/>
    <property type="match status" value="1"/>
</dbReference>
<keyword evidence="8" id="KW-1185">Reference proteome</keyword>
<dbReference type="PANTHER" id="PTHR13199">
    <property type="entry name" value="GH03947P"/>
    <property type="match status" value="1"/>
</dbReference>
<gene>
    <name evidence="7" type="primary">fam214a</name>
    <name evidence="7" type="ORF">T05_15571</name>
</gene>
<dbReference type="Proteomes" id="UP000055048">
    <property type="component" value="Unassembled WGS sequence"/>
</dbReference>
<organism evidence="7 8">
    <name type="scientific">Trichinella murrelli</name>
    <dbReference type="NCBI Taxonomy" id="144512"/>
    <lineage>
        <taxon>Eukaryota</taxon>
        <taxon>Metazoa</taxon>
        <taxon>Ecdysozoa</taxon>
        <taxon>Nematoda</taxon>
        <taxon>Enoplea</taxon>
        <taxon>Dorylaimia</taxon>
        <taxon>Trichinellida</taxon>
        <taxon>Trichinellidae</taxon>
        <taxon>Trichinella</taxon>
    </lineage>
</organism>
<evidence type="ECO:0000256" key="4">
    <source>
        <dbReference type="ARBA" id="ARBA00037467"/>
    </source>
</evidence>
<dbReference type="InterPro" id="IPR036252">
    <property type="entry name" value="Proteasome_activ_sf"/>
</dbReference>
<name>A0A0V0TXC8_9BILA</name>
<comment type="function">
    <text evidence="4">Implicated in immunoproteasome assembly and required for efficient antigen processing. The PA28 activator complex enhances the generation of class I binding peptides by altering the cleavage pattern of the proteasome.</text>
</comment>
<dbReference type="Pfam" id="PF13889">
    <property type="entry name" value="Chromosome_seg"/>
    <property type="match status" value="1"/>
</dbReference>
<dbReference type="SMART" id="SM01177">
    <property type="entry name" value="DUF4210"/>
    <property type="match status" value="1"/>
</dbReference>
<protein>
    <recommendedName>
        <fullName evidence="6">Atos-like conserved domain-containing protein</fullName>
    </recommendedName>
</protein>
<evidence type="ECO:0000256" key="5">
    <source>
        <dbReference type="SAM" id="MobiDB-lite"/>
    </source>
</evidence>
<dbReference type="InterPro" id="IPR036997">
    <property type="entry name" value="PA28_C_sf"/>
</dbReference>
<feature type="compositionally biased region" description="Basic and acidic residues" evidence="5">
    <location>
        <begin position="545"/>
        <end position="559"/>
    </location>
</feature>
<evidence type="ECO:0000256" key="3">
    <source>
        <dbReference type="ARBA" id="ARBA00034497"/>
    </source>
</evidence>
<evidence type="ECO:0000313" key="7">
    <source>
        <dbReference type="EMBL" id="KRX43191.1"/>
    </source>
</evidence>
<evidence type="ECO:0000259" key="6">
    <source>
        <dbReference type="SMART" id="SM01177"/>
    </source>
</evidence>
<evidence type="ECO:0000256" key="2">
    <source>
        <dbReference type="ARBA" id="ARBA00022942"/>
    </source>
</evidence>
<dbReference type="FunFam" id="1.20.120.180:FF:000002">
    <property type="entry name" value="Proteasome activator complex subunit 1"/>
    <property type="match status" value="1"/>
</dbReference>
<dbReference type="AlphaFoldDB" id="A0A0V0TXC8"/>
<evidence type="ECO:0000256" key="1">
    <source>
        <dbReference type="ARBA" id="ARBA00005883"/>
    </source>
</evidence>
<sequence length="902" mass="102668">MDEDHEEVACGNLDVWKQELSSKAEALVLEAFPRKGRYVDELMNSQFSMDRLAEIMAGSINSDTLRQHSNLTSSCSTSAEKVGDSDNRDENSILCNKMLVEMNNSLMRLLHEMCEDSGILMRWLGFLIPRMQGGNNFGVSVQLKTLKEVTSVRKSASVALQLLSRYYNIRGESIKKLLKHPQIEDYLYLIQSIDRRHFFTIRVIMTTLRNNYFGLHDHFLKNIDLIRNPRSDNTHSGYCSNPRQLFINFPLLVMESCKNFKTEKIPEIYCPSSIGLVKSTKASSTHSCNLNNVQCPKVEQFRVKLINLWNKTASAEIGVILQFDECFQWKRAKSILLEKWKIQFLTTRNERQLVEQFLIQAVHLYLHFSQLSSSMFQYNVNSPPFSVHYKTDENDCSNDEQLCTDFKYNNQSFLVCETGNDSSMKKAEAETLCRDAKLSNLRRGCLKMSPFQGTDVCLLGKNLSEVFNSSILDDPALERCEQCSNVKNNNHSVTINKQSTAVQGDSVELAYNTGHRNSRINAAATNDANLHCHVTRSFQEKRRKTSADKSHHCRSEKPGKVSSSSIRPVKDSSPVRFHSITKLPLTSSPVREEACSSGKSFPKIVPIRPQLDHRQRDHEKVGKFKSIEIIFIVAQDCVHNGPSFGGCCYFRCSSNCRDCESTSDDSEDGSIPLKRRIFSKRMNNLLGSFEVRTQDKHLLVNESALQGRFTPFGILNGFTIELGASGTFLPPHVRLPVTTIFLDSPPDAPLPYIGRCNLKQLGKKGYHIPKAGNVQVTLFNPQGSVVNMFIVQYNLKEMKCRSKTFVRQRTYFMPKSATYKDAKNNRSWLRYLIHLRFASSSSGKLYLHSDIKMLFARKPELDCNNVSLTSAGIRDCATYELRAFNEIPQHPTMKCTRKMLIE</sequence>
<dbReference type="SUPFAM" id="SSF47216">
    <property type="entry name" value="Proteasome activator"/>
    <property type="match status" value="1"/>
</dbReference>
<dbReference type="InterPro" id="IPR003186">
    <property type="entry name" value="PA28_C"/>
</dbReference>